<dbReference type="PATRIC" id="fig|1409923.3.peg.3685"/>
<reference evidence="1 2" key="1">
    <citation type="submission" date="2014-07" db="EMBL/GenBank/DDBJ databases">
        <authorList>
            <person name="Harkins D.M."/>
            <person name="Lesho E."/>
            <person name="Waterman P.E."/>
            <person name="Chan A."/>
            <person name="Fouts D.E."/>
        </authorList>
    </citation>
    <scope>NUCLEOTIDE SEQUENCE [LARGE SCALE GENOMIC DNA]</scope>
    <source>
        <strain evidence="1 2">MRSN 3527</strain>
    </source>
</reference>
<gene>
    <name evidence="1" type="ORF">T630_2908</name>
</gene>
<dbReference type="EMBL" id="JPHZ01000031">
    <property type="protein sequence ID" value="KLT84948.1"/>
    <property type="molecule type" value="Genomic_DNA"/>
</dbReference>
<evidence type="ECO:0000313" key="1">
    <source>
        <dbReference type="EMBL" id="KLT84948.1"/>
    </source>
</evidence>
<proteinExistence type="predicted"/>
<dbReference type="Proteomes" id="UP000036122">
    <property type="component" value="Unassembled WGS sequence"/>
</dbReference>
<sequence length="293" mass="33296">MHICPLHSYFKQSLNDQVEAWLAQGNEIKKLAHGESGHAWYFNNQPISAQSTLREMMTKSIKNHKAKKSEKKSSKRATRAQINELIKWLDQSTGRGTLLTQKLECSPSFISQIKNFTRPCSAENYKKIKEAILEIEQDEKKMKNIDLAIEDFVSKTLNLEGLTLKGFEKLAISNGFYFKQQGGDENHGTYAIFKTYNAHSAAITKCHCGHIHRLEDMCIKCHPVNENLKTLNIKFPTTCSLCEFSEYMGIQVEPQNTGYLWSGKVKCPNCSNTGDLLYSDGNAFINWAIDLPF</sequence>
<accession>A0A0J1D033</accession>
<organism evidence="1 2">
    <name type="scientific">Acinetobacter baumannii MRSN 3527</name>
    <dbReference type="NCBI Taxonomy" id="1409923"/>
    <lineage>
        <taxon>Bacteria</taxon>
        <taxon>Pseudomonadati</taxon>
        <taxon>Pseudomonadota</taxon>
        <taxon>Gammaproteobacteria</taxon>
        <taxon>Moraxellales</taxon>
        <taxon>Moraxellaceae</taxon>
        <taxon>Acinetobacter</taxon>
        <taxon>Acinetobacter calcoaceticus/baumannii complex</taxon>
    </lineage>
</organism>
<dbReference type="AlphaFoldDB" id="A0A0J1D033"/>
<protein>
    <submittedName>
        <fullName evidence="1">Uncharacterized protein</fullName>
    </submittedName>
</protein>
<dbReference type="RefSeq" id="WP_000546722.1">
    <property type="nucleotide sequence ID" value="NZ_JPHZ01000031.1"/>
</dbReference>
<evidence type="ECO:0000313" key="2">
    <source>
        <dbReference type="Proteomes" id="UP000036122"/>
    </source>
</evidence>
<comment type="caution">
    <text evidence="1">The sequence shown here is derived from an EMBL/GenBank/DDBJ whole genome shotgun (WGS) entry which is preliminary data.</text>
</comment>
<name>A0A0J1D033_ACIBA</name>